<dbReference type="Proteomes" id="UP001598114">
    <property type="component" value="Unassembled WGS sequence"/>
</dbReference>
<dbReference type="InterPro" id="IPR047140">
    <property type="entry name" value="LabA"/>
</dbReference>
<evidence type="ECO:0000313" key="3">
    <source>
        <dbReference type="Proteomes" id="UP001598114"/>
    </source>
</evidence>
<dbReference type="Pfam" id="PF01936">
    <property type="entry name" value="NYN"/>
    <property type="match status" value="1"/>
</dbReference>
<reference evidence="2 3" key="1">
    <citation type="submission" date="2024-03" db="EMBL/GenBank/DDBJ databases">
        <title>Aquirufa genome sequencing.</title>
        <authorList>
            <person name="Pitt A."/>
            <person name="Hahn M.W."/>
        </authorList>
    </citation>
    <scope>NUCLEOTIDE SEQUENCE [LARGE SCALE GENOMIC DNA]</scope>
    <source>
        <strain evidence="2 3">PLAD-142S6K</strain>
    </source>
</reference>
<organism evidence="2 3">
    <name type="scientific">Aquirufa echingensis</name>
    <dbReference type="NCBI Taxonomy" id="3096516"/>
    <lineage>
        <taxon>Bacteria</taxon>
        <taxon>Pseudomonadati</taxon>
        <taxon>Bacteroidota</taxon>
        <taxon>Cytophagia</taxon>
        <taxon>Cytophagales</taxon>
        <taxon>Flectobacillaceae</taxon>
        <taxon>Aquirufa</taxon>
    </lineage>
</organism>
<dbReference type="EMBL" id="JBBKYA010000004">
    <property type="protein sequence ID" value="MFD3276265.1"/>
    <property type="molecule type" value="Genomic_DNA"/>
</dbReference>
<accession>A0ABW6D2L9</accession>
<feature type="domain" description="NYN" evidence="1">
    <location>
        <begin position="8"/>
        <end position="159"/>
    </location>
</feature>
<dbReference type="InterPro" id="IPR021139">
    <property type="entry name" value="NYN"/>
</dbReference>
<proteinExistence type="predicted"/>
<dbReference type="CDD" id="cd18722">
    <property type="entry name" value="PIN_NicB-like"/>
    <property type="match status" value="1"/>
</dbReference>
<dbReference type="PANTHER" id="PTHR35458">
    <property type="entry name" value="SLR0755 PROTEIN"/>
    <property type="match status" value="1"/>
</dbReference>
<dbReference type="Gene3D" id="3.40.50.1010">
    <property type="entry name" value="5'-nuclease"/>
    <property type="match status" value="1"/>
</dbReference>
<gene>
    <name evidence="2" type="ORF">SKC38_08525</name>
</gene>
<name>A0ABW6D2L9_9BACT</name>
<protein>
    <submittedName>
        <fullName evidence="2">NYN domain-containing protein</fullName>
    </submittedName>
</protein>
<sequence length="205" mass="23322">MNNSKQRVIAYIDGSNLYFGMVDAGLKFCKWLDVKKLMVSFLDPNQELVAVKFFTSRLTHNEEKEARQSTYLSALDLTGVDLIFGSYHNKTIECYHCNHTWITPTEKMTDVNLATHLLMDAHLDAYDVAFVVTGDTDFTPCVEAVNESFAEKSVVMLFPPFRENDTLEEEARSSQLITKEKLIECQLPMQMIGNDGIELHKPAGW</sequence>
<keyword evidence="3" id="KW-1185">Reference proteome</keyword>
<comment type="caution">
    <text evidence="2">The sequence shown here is derived from an EMBL/GenBank/DDBJ whole genome shotgun (WGS) entry which is preliminary data.</text>
</comment>
<evidence type="ECO:0000259" key="1">
    <source>
        <dbReference type="Pfam" id="PF01936"/>
    </source>
</evidence>
<dbReference type="PANTHER" id="PTHR35458:SF8">
    <property type="entry name" value="SLR0650 PROTEIN"/>
    <property type="match status" value="1"/>
</dbReference>
<evidence type="ECO:0000313" key="2">
    <source>
        <dbReference type="EMBL" id="MFD3276265.1"/>
    </source>
</evidence>
<dbReference type="RefSeq" id="WP_377976715.1">
    <property type="nucleotide sequence ID" value="NZ_JBBKYA010000004.1"/>
</dbReference>